<feature type="non-terminal residue" evidence="1">
    <location>
        <position position="1"/>
    </location>
</feature>
<dbReference type="Proteomes" id="UP001153678">
    <property type="component" value="Unassembled WGS sequence"/>
</dbReference>
<reference evidence="1" key="1">
    <citation type="submission" date="2022-08" db="EMBL/GenBank/DDBJ databases">
        <authorList>
            <person name="Kallberg Y."/>
            <person name="Tangrot J."/>
            <person name="Rosling A."/>
        </authorList>
    </citation>
    <scope>NUCLEOTIDE SEQUENCE</scope>
    <source>
        <strain evidence="1">Wild A</strain>
    </source>
</reference>
<protein>
    <submittedName>
        <fullName evidence="1">9561_t:CDS:1</fullName>
    </submittedName>
</protein>
<dbReference type="AlphaFoldDB" id="A0A9W4SI98"/>
<dbReference type="EMBL" id="CAMKVN010000445">
    <property type="protein sequence ID" value="CAI2168017.1"/>
    <property type="molecule type" value="Genomic_DNA"/>
</dbReference>
<keyword evidence="2" id="KW-1185">Reference proteome</keyword>
<organism evidence="1 2">
    <name type="scientific">Funneliformis geosporum</name>
    <dbReference type="NCBI Taxonomy" id="1117311"/>
    <lineage>
        <taxon>Eukaryota</taxon>
        <taxon>Fungi</taxon>
        <taxon>Fungi incertae sedis</taxon>
        <taxon>Mucoromycota</taxon>
        <taxon>Glomeromycotina</taxon>
        <taxon>Glomeromycetes</taxon>
        <taxon>Glomerales</taxon>
        <taxon>Glomeraceae</taxon>
        <taxon>Funneliformis</taxon>
    </lineage>
</organism>
<evidence type="ECO:0000313" key="1">
    <source>
        <dbReference type="EMBL" id="CAI2168017.1"/>
    </source>
</evidence>
<name>A0A9W4SI98_9GLOM</name>
<comment type="caution">
    <text evidence="1">The sequence shown here is derived from an EMBL/GenBank/DDBJ whole genome shotgun (WGS) entry which is preliminary data.</text>
</comment>
<accession>A0A9W4SI98</accession>
<proteinExistence type="predicted"/>
<dbReference type="OrthoDB" id="2448129at2759"/>
<evidence type="ECO:0000313" key="2">
    <source>
        <dbReference type="Proteomes" id="UP001153678"/>
    </source>
</evidence>
<gene>
    <name evidence="1" type="ORF">FWILDA_LOCUS3373</name>
</gene>
<sequence length="141" mass="16464">YIYSGKLDLNEQAENDILDLIVASDELLLDELVTSVQEYLIKNQTECFPKLEKNILLGLIKQDLQIDEIELWNYLIKWGIAQTSELEGKQISNLSSWDEKDFMALKRSLKQFIENIRSFDISSKDFINIFGHSRKCYLTHS</sequence>